<dbReference type="InterPro" id="IPR013083">
    <property type="entry name" value="Znf_RING/FYVE/PHD"/>
</dbReference>
<dbReference type="Proteomes" id="UP000030645">
    <property type="component" value="Unassembled WGS sequence"/>
</dbReference>
<dbReference type="GO" id="GO:0061630">
    <property type="term" value="F:ubiquitin protein ligase activity"/>
    <property type="evidence" value="ECO:0007669"/>
    <property type="project" value="TreeGrafter"/>
</dbReference>
<feature type="domain" description="RING-type" evidence="5">
    <location>
        <begin position="19"/>
        <end position="60"/>
    </location>
</feature>
<evidence type="ECO:0000256" key="4">
    <source>
        <dbReference type="PROSITE-ProRule" id="PRU00175"/>
    </source>
</evidence>
<dbReference type="AlphaFoldDB" id="W9RTR7"/>
<dbReference type="InterPro" id="IPR051834">
    <property type="entry name" value="RING_finger_E3_ligase"/>
</dbReference>
<keyword evidence="7" id="KW-1185">Reference proteome</keyword>
<reference evidence="7" key="1">
    <citation type="submission" date="2013-01" db="EMBL/GenBank/DDBJ databases">
        <title>Draft Genome Sequence of a Mulberry Tree, Morus notabilis C.K. Schneid.</title>
        <authorList>
            <person name="He N."/>
            <person name="Zhao S."/>
        </authorList>
    </citation>
    <scope>NUCLEOTIDE SEQUENCE</scope>
</reference>
<dbReference type="PANTHER" id="PTHR45931">
    <property type="entry name" value="SI:CH211-59O9.10"/>
    <property type="match status" value="1"/>
</dbReference>
<dbReference type="eggNOG" id="KOG0800">
    <property type="taxonomic scope" value="Eukaryota"/>
</dbReference>
<sequence length="65" mass="7443">MATSKEMIGGGDLGRTPTCLVCFEDFMVGYEATRLPCSHIYHGNCIQKWFRKSKFCPLCRFEMPC</sequence>
<organism evidence="6 7">
    <name type="scientific">Morus notabilis</name>
    <dbReference type="NCBI Taxonomy" id="981085"/>
    <lineage>
        <taxon>Eukaryota</taxon>
        <taxon>Viridiplantae</taxon>
        <taxon>Streptophyta</taxon>
        <taxon>Embryophyta</taxon>
        <taxon>Tracheophyta</taxon>
        <taxon>Spermatophyta</taxon>
        <taxon>Magnoliopsida</taxon>
        <taxon>eudicotyledons</taxon>
        <taxon>Gunneridae</taxon>
        <taxon>Pentapetalae</taxon>
        <taxon>rosids</taxon>
        <taxon>fabids</taxon>
        <taxon>Rosales</taxon>
        <taxon>Moraceae</taxon>
        <taxon>Moreae</taxon>
        <taxon>Morus</taxon>
    </lineage>
</organism>
<name>W9RTR7_9ROSA</name>
<gene>
    <name evidence="6" type="ORF">L484_006121</name>
</gene>
<evidence type="ECO:0000256" key="1">
    <source>
        <dbReference type="ARBA" id="ARBA00022723"/>
    </source>
</evidence>
<dbReference type="InterPro" id="IPR001841">
    <property type="entry name" value="Znf_RING"/>
</dbReference>
<dbReference type="GO" id="GO:0005634">
    <property type="term" value="C:nucleus"/>
    <property type="evidence" value="ECO:0007669"/>
    <property type="project" value="TreeGrafter"/>
</dbReference>
<dbReference type="EMBL" id="KE345071">
    <property type="protein sequence ID" value="EXB93459.1"/>
    <property type="molecule type" value="Genomic_DNA"/>
</dbReference>
<keyword evidence="2 4" id="KW-0863">Zinc-finger</keyword>
<dbReference type="PANTHER" id="PTHR45931:SF3">
    <property type="entry name" value="RING ZINC FINGER-CONTAINING PROTEIN"/>
    <property type="match status" value="1"/>
</dbReference>
<dbReference type="GO" id="GO:0006511">
    <property type="term" value="P:ubiquitin-dependent protein catabolic process"/>
    <property type="evidence" value="ECO:0007669"/>
    <property type="project" value="TreeGrafter"/>
</dbReference>
<dbReference type="Gene3D" id="3.30.40.10">
    <property type="entry name" value="Zinc/RING finger domain, C3HC4 (zinc finger)"/>
    <property type="match status" value="1"/>
</dbReference>
<evidence type="ECO:0000259" key="5">
    <source>
        <dbReference type="PROSITE" id="PS50089"/>
    </source>
</evidence>
<evidence type="ECO:0000313" key="7">
    <source>
        <dbReference type="Proteomes" id="UP000030645"/>
    </source>
</evidence>
<dbReference type="PROSITE" id="PS50089">
    <property type="entry name" value="ZF_RING_2"/>
    <property type="match status" value="1"/>
</dbReference>
<dbReference type="SMART" id="SM00184">
    <property type="entry name" value="RING"/>
    <property type="match status" value="1"/>
</dbReference>
<keyword evidence="1" id="KW-0479">Metal-binding</keyword>
<accession>W9RTR7</accession>
<proteinExistence type="predicted"/>
<evidence type="ECO:0000256" key="2">
    <source>
        <dbReference type="ARBA" id="ARBA00022771"/>
    </source>
</evidence>
<keyword evidence="3" id="KW-0862">Zinc</keyword>
<dbReference type="GO" id="GO:0008270">
    <property type="term" value="F:zinc ion binding"/>
    <property type="evidence" value="ECO:0007669"/>
    <property type="project" value="UniProtKB-KW"/>
</dbReference>
<evidence type="ECO:0000313" key="6">
    <source>
        <dbReference type="EMBL" id="EXB93459.1"/>
    </source>
</evidence>
<evidence type="ECO:0000256" key="3">
    <source>
        <dbReference type="ARBA" id="ARBA00022833"/>
    </source>
</evidence>
<dbReference type="SUPFAM" id="SSF57850">
    <property type="entry name" value="RING/U-box"/>
    <property type="match status" value="1"/>
</dbReference>
<dbReference type="Pfam" id="PF13639">
    <property type="entry name" value="zf-RING_2"/>
    <property type="match status" value="1"/>
</dbReference>
<protein>
    <submittedName>
        <fullName evidence="6">E3 ubiquitin-protein ligase hrd-1</fullName>
    </submittedName>
</protein>